<keyword evidence="1" id="KW-0175">Coiled coil</keyword>
<proteinExistence type="predicted"/>
<feature type="region of interest" description="Disordered" evidence="2">
    <location>
        <begin position="89"/>
        <end position="114"/>
    </location>
</feature>
<feature type="region of interest" description="Disordered" evidence="2">
    <location>
        <begin position="456"/>
        <end position="503"/>
    </location>
</feature>
<dbReference type="PANTHER" id="PTHR31434">
    <property type="entry name" value="S PHASE CYCLIN A-ASSOCIATED PROTEIN IN THE ENDOPLASMIC RETICULUM"/>
    <property type="match status" value="1"/>
</dbReference>
<organism evidence="5 7">
    <name type="scientific">Bursaphelenchus xylophilus</name>
    <name type="common">Pinewood nematode worm</name>
    <name type="synonym">Aphelenchoides xylophilus</name>
    <dbReference type="NCBI Taxonomy" id="6326"/>
    <lineage>
        <taxon>Eukaryota</taxon>
        <taxon>Metazoa</taxon>
        <taxon>Ecdysozoa</taxon>
        <taxon>Nematoda</taxon>
        <taxon>Chromadorea</taxon>
        <taxon>Rhabditida</taxon>
        <taxon>Tylenchina</taxon>
        <taxon>Tylenchomorpha</taxon>
        <taxon>Aphelenchoidea</taxon>
        <taxon>Aphelenchoididae</taxon>
        <taxon>Bursaphelenchus</taxon>
    </lineage>
</organism>
<evidence type="ECO:0000313" key="7">
    <source>
        <dbReference type="WBParaSite" id="BXY_0701200.1"/>
    </source>
</evidence>
<dbReference type="EMBL" id="CAJFCV020000001">
    <property type="protein sequence ID" value="CAG9090109.1"/>
    <property type="molecule type" value="Genomic_DNA"/>
</dbReference>
<evidence type="ECO:0000259" key="3">
    <source>
        <dbReference type="Pfam" id="PF16501"/>
    </source>
</evidence>
<dbReference type="SMR" id="A0A1I7S1Y4"/>
<accession>A0A1I7S1Y4</accession>
<keyword evidence="6" id="KW-1185">Reference proteome</keyword>
<gene>
    <name evidence="4" type="ORF">BXYJ_LOCUS2829</name>
</gene>
<dbReference type="WBParaSite" id="BXY_0701200.1">
    <property type="protein sequence ID" value="BXY_0701200.1"/>
    <property type="gene ID" value="BXY_0701200"/>
</dbReference>
<sequence length="1020" mass="117126">MGINVGLKQDEARQWAEHIQLLKNTTDSMHEICAARRNVLGCQEALMYLTNAVRDFEALISTIKVEAEWENLENRPQALAWEVKGVPNRKSKDVKTNGNGEDVNGNPASKYPPLYSKNNKENEALKYNGGRISQPKSAMDIPQTKSSMAKIAYSRQLLWQQHKKLLTEKLTVKRRKQKDIILRRKSMPVLGNATNMQNMESNLESIHEEDRNTSDSCSLKTQVGYYSKSEPQGILDLNNDDEWKALTEEEESLAHEEASLQKEIEDEESASIDEQIHENIILDFSDLERSQGSRWKAVVDRWDINNEPEVKNQEVKFPQPGDTARLHQRLLSPVRKKKYDVDVILERQQKAEEMRAHLRERKAERLRELHFRVEEINRKRMELIEKKRIHLQKKMEKAAENRQKNIDLVVKQAKDVDQRVLEVNFINSLEAENAKYGLQMKELNREYRVQSLMDGKRNAEKAAKNELQGVEPEKKPKEKSKAEKKMNRKNKLLQPFPEEQKRPCSSAFTFGAKEDDIPSDKISGTKWRCECGKGLVMSTSLDILAHFMSTDHCRARNLDPFDFDYNILQNEVEQCIFECNIEDEPASNSTSDVSQVLEKLMSTSKPLESVKASNSKLISQFQEISAGILSEMENISSLDNEINEWKRAFRKRKEAEKNKLAPELKSALSATLGKISALNSGRLMKIDKIICKLANLLTALYYTEQQKLEFICTADVIHVLQILSNNLPEPTLWLLNFLDSFWGVLLKNMKKDFGLFERIQLFNELAVKCNISAVICKCFNDPREEVEINGVKVIPVKLAARFFQFLLQCNQNPQANMANVMNGLISSTYEQVVHLNDKGISEIPDPLKQGLLMVVDFWNTFWSKNLLETQIHHELTANPKAAIKMAFIFRTLLWNLPSGQEISTPALRAIGFGLAALTSLQPHFRVFCLLGWEKSVAKELAHLYSKIFQPPELRYSILVSLLLVTHHNPKALRLIRNDVDVSWFTAFLKRLIKKPLLDGVENLRFLAPEQLEPMLTFFSG</sequence>
<dbReference type="Pfam" id="PF16501">
    <property type="entry name" value="SCAPER_N"/>
    <property type="match status" value="1"/>
</dbReference>
<protein>
    <submittedName>
        <fullName evidence="4">(pine wood nematode) hypothetical protein</fullName>
    </submittedName>
    <submittedName>
        <fullName evidence="7">SCAPER_N domain-containing protein</fullName>
    </submittedName>
</protein>
<evidence type="ECO:0000313" key="5">
    <source>
        <dbReference type="Proteomes" id="UP000095284"/>
    </source>
</evidence>
<feature type="domain" description="S phase cyclin A-associated protein in the endoplasmic reticulum N-terminal" evidence="3">
    <location>
        <begin position="11"/>
        <end position="86"/>
    </location>
</feature>
<evidence type="ECO:0000256" key="2">
    <source>
        <dbReference type="SAM" id="MobiDB-lite"/>
    </source>
</evidence>
<evidence type="ECO:0000313" key="6">
    <source>
        <dbReference type="Proteomes" id="UP000659654"/>
    </source>
</evidence>
<feature type="coiled-coil region" evidence="1">
    <location>
        <begin position="366"/>
        <end position="401"/>
    </location>
</feature>
<dbReference type="AlphaFoldDB" id="A0A1I7S1Y4"/>
<dbReference type="Proteomes" id="UP000659654">
    <property type="component" value="Unassembled WGS sequence"/>
</dbReference>
<dbReference type="InterPro" id="IPR032446">
    <property type="entry name" value="SCAPER_N"/>
</dbReference>
<dbReference type="PANTHER" id="PTHR31434:SF2">
    <property type="entry name" value="S PHASE CYCLIN A-ASSOCIATED PROTEIN IN THE ENDOPLASMIC RETICULUM"/>
    <property type="match status" value="1"/>
</dbReference>
<feature type="compositionally biased region" description="Basic and acidic residues" evidence="2">
    <location>
        <begin position="471"/>
        <end position="485"/>
    </location>
</feature>
<dbReference type="EMBL" id="CAJFDI010000001">
    <property type="protein sequence ID" value="CAD5212256.1"/>
    <property type="molecule type" value="Genomic_DNA"/>
</dbReference>
<dbReference type="Proteomes" id="UP000582659">
    <property type="component" value="Unassembled WGS sequence"/>
</dbReference>
<dbReference type="OrthoDB" id="71500at2759"/>
<reference evidence="7" key="1">
    <citation type="submission" date="2016-11" db="UniProtKB">
        <authorList>
            <consortium name="WormBaseParasite"/>
        </authorList>
    </citation>
    <scope>IDENTIFICATION</scope>
</reference>
<evidence type="ECO:0000256" key="1">
    <source>
        <dbReference type="SAM" id="Coils"/>
    </source>
</evidence>
<dbReference type="Proteomes" id="UP000095284">
    <property type="component" value="Unplaced"/>
</dbReference>
<dbReference type="eggNOG" id="KOG4722">
    <property type="taxonomic scope" value="Eukaryota"/>
</dbReference>
<reference evidence="4" key="2">
    <citation type="submission" date="2020-09" db="EMBL/GenBank/DDBJ databases">
        <authorList>
            <person name="Kikuchi T."/>
        </authorList>
    </citation>
    <scope>NUCLEOTIDE SEQUENCE</scope>
    <source>
        <strain evidence="4">Ka4C1</strain>
    </source>
</reference>
<name>A0A1I7S1Y4_BURXY</name>
<evidence type="ECO:0000313" key="4">
    <source>
        <dbReference type="EMBL" id="CAD5212256.1"/>
    </source>
</evidence>